<dbReference type="PANTHER" id="PTHR43820">
    <property type="entry name" value="HIGH-AFFINITY BRANCHED-CHAIN AMINO ACID TRANSPORT ATP-BINDING PROTEIN LIVF"/>
    <property type="match status" value="1"/>
</dbReference>
<dbReference type="InterPro" id="IPR017871">
    <property type="entry name" value="ABC_transporter-like_CS"/>
</dbReference>
<dbReference type="RefSeq" id="WP_203784300.1">
    <property type="nucleotide sequence ID" value="NZ_BONB01000074.1"/>
</dbReference>
<comment type="caution">
    <text evidence="7">The sequence shown here is derived from an EMBL/GenBank/DDBJ whole genome shotgun (WGS) entry which is preliminary data.</text>
</comment>
<dbReference type="SUPFAM" id="SSF52540">
    <property type="entry name" value="P-loop containing nucleoside triphosphate hydrolases"/>
    <property type="match status" value="1"/>
</dbReference>
<dbReference type="CDD" id="cd03224">
    <property type="entry name" value="ABC_TM1139_LivF_branched"/>
    <property type="match status" value="1"/>
</dbReference>
<evidence type="ECO:0000259" key="6">
    <source>
        <dbReference type="PROSITE" id="PS50893"/>
    </source>
</evidence>
<name>A0A3D9ZAQ0_9ACTN</name>
<dbReference type="Proteomes" id="UP000256913">
    <property type="component" value="Unassembled WGS sequence"/>
</dbReference>
<keyword evidence="2" id="KW-0813">Transport</keyword>
<gene>
    <name evidence="7" type="ORF">DFJ67_0424</name>
</gene>
<protein>
    <submittedName>
        <fullName evidence="7">Branched-chain amino acid transport system ATP-binding protein</fullName>
    </submittedName>
</protein>
<evidence type="ECO:0000256" key="3">
    <source>
        <dbReference type="ARBA" id="ARBA00022741"/>
    </source>
</evidence>
<dbReference type="Pfam" id="PF00005">
    <property type="entry name" value="ABC_tran"/>
    <property type="match status" value="1"/>
</dbReference>
<dbReference type="InterPro" id="IPR027417">
    <property type="entry name" value="P-loop_NTPase"/>
</dbReference>
<organism evidence="7 8">
    <name type="scientific">Asanoa ferruginea</name>
    <dbReference type="NCBI Taxonomy" id="53367"/>
    <lineage>
        <taxon>Bacteria</taxon>
        <taxon>Bacillati</taxon>
        <taxon>Actinomycetota</taxon>
        <taxon>Actinomycetes</taxon>
        <taxon>Micromonosporales</taxon>
        <taxon>Micromonosporaceae</taxon>
        <taxon>Asanoa</taxon>
    </lineage>
</organism>
<comment type="similarity">
    <text evidence="1">Belongs to the ABC transporter superfamily.</text>
</comment>
<keyword evidence="8" id="KW-1185">Reference proteome</keyword>
<evidence type="ECO:0000256" key="5">
    <source>
        <dbReference type="ARBA" id="ARBA00022970"/>
    </source>
</evidence>
<dbReference type="InterPro" id="IPR003439">
    <property type="entry name" value="ABC_transporter-like_ATP-bd"/>
</dbReference>
<dbReference type="PROSITE" id="PS00211">
    <property type="entry name" value="ABC_TRANSPORTER_1"/>
    <property type="match status" value="1"/>
</dbReference>
<dbReference type="GO" id="GO:0005524">
    <property type="term" value="F:ATP binding"/>
    <property type="evidence" value="ECO:0007669"/>
    <property type="project" value="UniProtKB-KW"/>
</dbReference>
<dbReference type="PROSITE" id="PS50893">
    <property type="entry name" value="ABC_TRANSPORTER_2"/>
    <property type="match status" value="1"/>
</dbReference>
<sequence length="268" mass="29074">MSGAPVLQVRNLEVVYDDVMLVLRGVSLDLPSGAVVALLGANGAGKTTLLRALTGLLDVHDGAVTKGSVTLDGQPIHGLRPAAIVRRGISQVMEGRRIFGELSVDDNLRVGGHTNAGAIGERLDHVYGLFPVLKERRRKLAGYLSGGEQQMLAMGRALMARPRYLLLDEPSLGLAPRLVDQVREIIVEINKLGTAVLLVEQNAAMALSIASHGYVLETGKVVLDKPADRLLADDDVREFYLGLGAADTSARRSFRDVKHYKRRKRWLS</sequence>
<evidence type="ECO:0000313" key="7">
    <source>
        <dbReference type="EMBL" id="REF94486.1"/>
    </source>
</evidence>
<keyword evidence="5" id="KW-0029">Amino-acid transport</keyword>
<dbReference type="PANTHER" id="PTHR43820:SF8">
    <property type="entry name" value="ABC TRANSPORTER SUBSTRATE-BINDING PROTEIN"/>
    <property type="match status" value="1"/>
</dbReference>
<dbReference type="SMART" id="SM00382">
    <property type="entry name" value="AAA"/>
    <property type="match status" value="1"/>
</dbReference>
<feature type="domain" description="ABC transporter" evidence="6">
    <location>
        <begin position="7"/>
        <end position="243"/>
    </location>
</feature>
<evidence type="ECO:0000256" key="4">
    <source>
        <dbReference type="ARBA" id="ARBA00022840"/>
    </source>
</evidence>
<keyword evidence="3" id="KW-0547">Nucleotide-binding</keyword>
<evidence type="ECO:0000256" key="2">
    <source>
        <dbReference type="ARBA" id="ARBA00022448"/>
    </source>
</evidence>
<evidence type="ECO:0000256" key="1">
    <source>
        <dbReference type="ARBA" id="ARBA00005417"/>
    </source>
</evidence>
<reference evidence="7 8" key="1">
    <citation type="submission" date="2018-08" db="EMBL/GenBank/DDBJ databases">
        <title>Sequencing the genomes of 1000 actinobacteria strains.</title>
        <authorList>
            <person name="Klenk H.-P."/>
        </authorList>
    </citation>
    <scope>NUCLEOTIDE SEQUENCE [LARGE SCALE GENOMIC DNA]</scope>
    <source>
        <strain evidence="7 8">DSM 44099</strain>
    </source>
</reference>
<dbReference type="InterPro" id="IPR052156">
    <property type="entry name" value="BCAA_Transport_ATP-bd_LivF"/>
</dbReference>
<proteinExistence type="inferred from homology"/>
<keyword evidence="4 7" id="KW-0067">ATP-binding</keyword>
<dbReference type="EMBL" id="QUMQ01000001">
    <property type="protein sequence ID" value="REF94486.1"/>
    <property type="molecule type" value="Genomic_DNA"/>
</dbReference>
<dbReference type="GO" id="GO:0015807">
    <property type="term" value="P:L-amino acid transport"/>
    <property type="evidence" value="ECO:0007669"/>
    <property type="project" value="TreeGrafter"/>
</dbReference>
<accession>A0A3D9ZAQ0</accession>
<dbReference type="GO" id="GO:0016887">
    <property type="term" value="F:ATP hydrolysis activity"/>
    <property type="evidence" value="ECO:0007669"/>
    <property type="project" value="InterPro"/>
</dbReference>
<dbReference type="Gene3D" id="3.40.50.300">
    <property type="entry name" value="P-loop containing nucleotide triphosphate hydrolases"/>
    <property type="match status" value="1"/>
</dbReference>
<dbReference type="InterPro" id="IPR003593">
    <property type="entry name" value="AAA+_ATPase"/>
</dbReference>
<dbReference type="AlphaFoldDB" id="A0A3D9ZAQ0"/>
<evidence type="ECO:0000313" key="8">
    <source>
        <dbReference type="Proteomes" id="UP000256913"/>
    </source>
</evidence>
<dbReference type="GO" id="GO:0015658">
    <property type="term" value="F:branched-chain amino acid transmembrane transporter activity"/>
    <property type="evidence" value="ECO:0007669"/>
    <property type="project" value="TreeGrafter"/>
</dbReference>